<keyword evidence="2" id="KW-1185">Reference proteome</keyword>
<evidence type="ECO:0000313" key="1">
    <source>
        <dbReference type="EMBL" id="MBA0554806.1"/>
    </source>
</evidence>
<feature type="non-terminal residue" evidence="1">
    <location>
        <position position="78"/>
    </location>
</feature>
<sequence>MVTLEVILRINIVDIIQTKVNNMDQIQRQQWIIEVMNNNNKNNNNNNNNPQTHMAFGGNEMMFQFGDNINLNNSLWSK</sequence>
<proteinExistence type="predicted"/>
<dbReference type="Proteomes" id="UP000593572">
    <property type="component" value="Unassembled WGS sequence"/>
</dbReference>
<name>A0A7J8LQT8_9ROSI</name>
<evidence type="ECO:0000313" key="2">
    <source>
        <dbReference type="Proteomes" id="UP000593572"/>
    </source>
</evidence>
<comment type="caution">
    <text evidence="1">The sequence shown here is derived from an EMBL/GenBank/DDBJ whole genome shotgun (WGS) entry which is preliminary data.</text>
</comment>
<accession>A0A7J8LQT8</accession>
<organism evidence="1 2">
    <name type="scientific">Gossypium lobatum</name>
    <dbReference type="NCBI Taxonomy" id="34289"/>
    <lineage>
        <taxon>Eukaryota</taxon>
        <taxon>Viridiplantae</taxon>
        <taxon>Streptophyta</taxon>
        <taxon>Embryophyta</taxon>
        <taxon>Tracheophyta</taxon>
        <taxon>Spermatophyta</taxon>
        <taxon>Magnoliopsida</taxon>
        <taxon>eudicotyledons</taxon>
        <taxon>Gunneridae</taxon>
        <taxon>Pentapetalae</taxon>
        <taxon>rosids</taxon>
        <taxon>malvids</taxon>
        <taxon>Malvales</taxon>
        <taxon>Malvaceae</taxon>
        <taxon>Malvoideae</taxon>
        <taxon>Gossypium</taxon>
    </lineage>
</organism>
<dbReference type="AlphaFoldDB" id="A0A7J8LQT8"/>
<gene>
    <name evidence="1" type="ORF">Golob_013888</name>
</gene>
<reference evidence="1 2" key="1">
    <citation type="journal article" date="2019" name="Genome Biol. Evol.">
        <title>Insights into the evolution of the New World diploid cottons (Gossypium, subgenus Houzingenia) based on genome sequencing.</title>
        <authorList>
            <person name="Grover C.E."/>
            <person name="Arick M.A. 2nd"/>
            <person name="Thrash A."/>
            <person name="Conover J.L."/>
            <person name="Sanders W.S."/>
            <person name="Peterson D.G."/>
            <person name="Frelichowski J.E."/>
            <person name="Scheffler J.A."/>
            <person name="Scheffler B.E."/>
            <person name="Wendel J.F."/>
        </authorList>
    </citation>
    <scope>NUCLEOTIDE SEQUENCE [LARGE SCALE GENOMIC DNA]</scope>
    <source>
        <strain evidence="1">157</strain>
        <tissue evidence="1">Leaf</tissue>
    </source>
</reference>
<protein>
    <submittedName>
        <fullName evidence="1">Uncharacterized protein</fullName>
    </submittedName>
</protein>
<dbReference type="EMBL" id="JABEZX010000004">
    <property type="protein sequence ID" value="MBA0554806.1"/>
    <property type="molecule type" value="Genomic_DNA"/>
</dbReference>